<evidence type="ECO:0000313" key="2">
    <source>
        <dbReference type="Proteomes" id="UP000600918"/>
    </source>
</evidence>
<dbReference type="AlphaFoldDB" id="A0A834U817"/>
<gene>
    <name evidence="1" type="ORF">H0235_010783</name>
</gene>
<reference evidence="1" key="1">
    <citation type="journal article" date="2020" name="G3 (Bethesda)">
        <title>High-Quality Assemblies for Three Invasive Social Wasps from the &lt;i&gt;Vespula&lt;/i&gt; Genus.</title>
        <authorList>
            <person name="Harrop T.W.R."/>
            <person name="Guhlin J."/>
            <person name="McLaughlin G.M."/>
            <person name="Permina E."/>
            <person name="Stockwell P."/>
            <person name="Gilligan J."/>
            <person name="Le Lec M.F."/>
            <person name="Gruber M.A.M."/>
            <person name="Quinn O."/>
            <person name="Lovegrove M."/>
            <person name="Duncan E.J."/>
            <person name="Remnant E.J."/>
            <person name="Van Eeckhoven J."/>
            <person name="Graham B."/>
            <person name="Knapp R.A."/>
            <person name="Langford K.W."/>
            <person name="Kronenberg Z."/>
            <person name="Press M.O."/>
            <person name="Eacker S.M."/>
            <person name="Wilson-Rankin E.E."/>
            <person name="Purcell J."/>
            <person name="Lester P.J."/>
            <person name="Dearden P.K."/>
        </authorList>
    </citation>
    <scope>NUCLEOTIDE SEQUENCE</scope>
    <source>
        <strain evidence="1">Volc-1</strain>
    </source>
</reference>
<accession>A0A834U817</accession>
<name>A0A834U817_VESPE</name>
<proteinExistence type="predicted"/>
<keyword evidence="2" id="KW-1185">Reference proteome</keyword>
<organism evidence="1 2">
    <name type="scientific">Vespula pensylvanica</name>
    <name type="common">Western yellow jacket</name>
    <name type="synonym">Wasp</name>
    <dbReference type="NCBI Taxonomy" id="30213"/>
    <lineage>
        <taxon>Eukaryota</taxon>
        <taxon>Metazoa</taxon>
        <taxon>Ecdysozoa</taxon>
        <taxon>Arthropoda</taxon>
        <taxon>Hexapoda</taxon>
        <taxon>Insecta</taxon>
        <taxon>Pterygota</taxon>
        <taxon>Neoptera</taxon>
        <taxon>Endopterygota</taxon>
        <taxon>Hymenoptera</taxon>
        <taxon>Apocrita</taxon>
        <taxon>Aculeata</taxon>
        <taxon>Vespoidea</taxon>
        <taxon>Vespidae</taxon>
        <taxon>Vespinae</taxon>
        <taxon>Vespula</taxon>
    </lineage>
</organism>
<comment type="caution">
    <text evidence="1">The sequence shown here is derived from an EMBL/GenBank/DDBJ whole genome shotgun (WGS) entry which is preliminary data.</text>
</comment>
<protein>
    <submittedName>
        <fullName evidence="1">Uncharacterized protein</fullName>
    </submittedName>
</protein>
<evidence type="ECO:0000313" key="1">
    <source>
        <dbReference type="EMBL" id="KAF7420486.1"/>
    </source>
</evidence>
<sequence length="79" mass="9105">MLRDDRRWAWAQQLRGYARLPKVYEGVRGSEREKDGGGAARRVEGGLRNPCSLFTNSPIREVELIEHWHSQGPKCNQDL</sequence>
<dbReference type="EMBL" id="JACSDY010000009">
    <property type="protein sequence ID" value="KAF7420486.1"/>
    <property type="molecule type" value="Genomic_DNA"/>
</dbReference>
<dbReference type="Proteomes" id="UP000600918">
    <property type="component" value="Unassembled WGS sequence"/>
</dbReference>